<organism evidence="1 2">
    <name type="scientific">Clostridium estertheticum</name>
    <dbReference type="NCBI Taxonomy" id="238834"/>
    <lineage>
        <taxon>Bacteria</taxon>
        <taxon>Bacillati</taxon>
        <taxon>Bacillota</taxon>
        <taxon>Clostridia</taxon>
        <taxon>Eubacteriales</taxon>
        <taxon>Clostridiaceae</taxon>
        <taxon>Clostridium</taxon>
    </lineage>
</organism>
<protein>
    <submittedName>
        <fullName evidence="1">Uncharacterized protein</fullName>
    </submittedName>
</protein>
<accession>A0A5N7J289</accession>
<dbReference type="Pfam" id="PF18928">
    <property type="entry name" value="DUF5677"/>
    <property type="match status" value="1"/>
</dbReference>
<dbReference type="Proteomes" id="UP000342249">
    <property type="component" value="Unassembled WGS sequence"/>
</dbReference>
<dbReference type="RefSeq" id="WP_152752492.1">
    <property type="nucleotide sequence ID" value="NZ_SPSE01000033.1"/>
</dbReference>
<gene>
    <name evidence="1" type="ORF">E4V82_12150</name>
</gene>
<evidence type="ECO:0000313" key="1">
    <source>
        <dbReference type="EMBL" id="MPQ62855.1"/>
    </source>
</evidence>
<name>A0A5N7J289_9CLOT</name>
<reference evidence="1 2" key="1">
    <citation type="journal article" date="2019" name="Lett. Appl. Microbiol.">
        <title>A case of 'blown pack' spoilage of vacuum-packaged pork likely associated with Clostridium estertheticum in Canada.</title>
        <authorList>
            <person name="Zhang P."/>
            <person name="Ward P."/>
            <person name="McMullen L.M."/>
            <person name="Yang X."/>
        </authorList>
    </citation>
    <scope>NUCLEOTIDE SEQUENCE [LARGE SCALE GENOMIC DNA]</scope>
    <source>
        <strain evidence="1 2">MA19</strain>
    </source>
</reference>
<dbReference type="AlphaFoldDB" id="A0A5N7J289"/>
<dbReference type="EMBL" id="SPSF01000032">
    <property type="protein sequence ID" value="MPQ62855.1"/>
    <property type="molecule type" value="Genomic_DNA"/>
</dbReference>
<dbReference type="InterPro" id="IPR043733">
    <property type="entry name" value="DUF5677"/>
</dbReference>
<comment type="caution">
    <text evidence="1">The sequence shown here is derived from an EMBL/GenBank/DDBJ whole genome shotgun (WGS) entry which is preliminary data.</text>
</comment>
<proteinExistence type="predicted"/>
<sequence length="272" mass="31656">MNDEEFLKDIMPNIEKYLIQNNRPIMIMQGYEWLREVITLYAKQHNLLEAAIVLMENGMNEEALILARSAMNNYFLIGYLLNDDVDRSRLKEYQTQPLISQKYLLVNMKDMLSGQFGIRMSEKGFKLSYTVSDLENKINQIESQIEAKGFSKKVRQLSIRKLAEKSDVQGFDFYAAYYGDASKFEHSDISSLDIYKTPIDEQTPVNCAFIMDLNKTDEKLKEKINEMFAISYLDSCIKITDVIVNKEPHLRVNYDANKLEEMLNKILAHVNK</sequence>
<evidence type="ECO:0000313" key="2">
    <source>
        <dbReference type="Proteomes" id="UP000342249"/>
    </source>
</evidence>